<evidence type="ECO:0000313" key="2">
    <source>
        <dbReference type="Proteomes" id="UP000678499"/>
    </source>
</evidence>
<sequence>MPRFPMQFAKKTWLTVVPFCKLLVFLAVANEINFLILDGGLDTCDWLLRSGYLRSSLSDGGGSGFQWTSSRCSTKVYSADEHERGSNLTQLPDDHIKFDSSSIDSLFLWKPFMDDSKPFAKPISGLGSWEPDVLVMGGGMWSFLSSEGKERNYQDFLENLGNFAEYTLKNLYKTKVIWKTSPFYPRSAKFVHVPKNMDYELLNQGLEGYNQGAITAITDVPGQMIKFWTSDIYLIKSMVANHRYVFHNWKHFSNETLHHELQV</sequence>
<reference evidence="1" key="1">
    <citation type="submission" date="2020-11" db="EMBL/GenBank/DDBJ databases">
        <authorList>
            <person name="Tran Van P."/>
        </authorList>
    </citation>
    <scope>NUCLEOTIDE SEQUENCE</scope>
</reference>
<dbReference type="AlphaFoldDB" id="A0A7R9G890"/>
<evidence type="ECO:0000313" key="1">
    <source>
        <dbReference type="EMBL" id="CAD7272877.1"/>
    </source>
</evidence>
<protein>
    <submittedName>
        <fullName evidence="1">Uncharacterized protein</fullName>
    </submittedName>
</protein>
<name>A0A7R9G890_9CRUS</name>
<accession>A0A7R9G890</accession>
<dbReference type="EMBL" id="OA882110">
    <property type="protein sequence ID" value="CAD7272877.1"/>
    <property type="molecule type" value="Genomic_DNA"/>
</dbReference>
<organism evidence="1">
    <name type="scientific">Notodromas monacha</name>
    <dbReference type="NCBI Taxonomy" id="399045"/>
    <lineage>
        <taxon>Eukaryota</taxon>
        <taxon>Metazoa</taxon>
        <taxon>Ecdysozoa</taxon>
        <taxon>Arthropoda</taxon>
        <taxon>Crustacea</taxon>
        <taxon>Oligostraca</taxon>
        <taxon>Ostracoda</taxon>
        <taxon>Podocopa</taxon>
        <taxon>Podocopida</taxon>
        <taxon>Cypridocopina</taxon>
        <taxon>Cypridoidea</taxon>
        <taxon>Cyprididae</taxon>
        <taxon>Notodromas</taxon>
    </lineage>
</organism>
<dbReference type="EMBL" id="CAJPEX010000073">
    <property type="protein sequence ID" value="CAG0913029.1"/>
    <property type="molecule type" value="Genomic_DNA"/>
</dbReference>
<proteinExistence type="predicted"/>
<gene>
    <name evidence="1" type="ORF">NMOB1V02_LOCUS794</name>
</gene>
<keyword evidence="2" id="KW-1185">Reference proteome</keyword>
<dbReference type="Proteomes" id="UP000678499">
    <property type="component" value="Unassembled WGS sequence"/>
</dbReference>